<dbReference type="GO" id="GO:0006629">
    <property type="term" value="P:lipid metabolic process"/>
    <property type="evidence" value="ECO:0007669"/>
    <property type="project" value="UniProtKB-KW"/>
</dbReference>
<dbReference type="GO" id="GO:0008374">
    <property type="term" value="F:O-acyltransferase activity"/>
    <property type="evidence" value="ECO:0007669"/>
    <property type="project" value="InterPro"/>
</dbReference>
<dbReference type="AlphaFoldDB" id="A0AAF0XL31"/>
<evidence type="ECO:0000256" key="5">
    <source>
        <dbReference type="ARBA" id="ARBA00022989"/>
    </source>
</evidence>
<keyword evidence="5 9" id="KW-1133">Transmembrane helix</keyword>
<evidence type="ECO:0000256" key="4">
    <source>
        <dbReference type="ARBA" id="ARBA00022692"/>
    </source>
</evidence>
<dbReference type="PANTHER" id="PTHR31595">
    <property type="entry name" value="LONG-CHAIN-ALCOHOL O-FATTY-ACYLTRANSFERASE 3-RELATED"/>
    <property type="match status" value="1"/>
</dbReference>
<dbReference type="PANTHER" id="PTHR31595:SF72">
    <property type="entry name" value="ACYL-COA--STEROL O-ACYLTRANSFERASE 1-LIKE"/>
    <property type="match status" value="1"/>
</dbReference>
<evidence type="ECO:0000256" key="2">
    <source>
        <dbReference type="ARBA" id="ARBA00007282"/>
    </source>
</evidence>
<keyword evidence="4 9" id="KW-0812">Transmembrane</keyword>
<keyword evidence="3" id="KW-0808">Transferase</keyword>
<evidence type="ECO:0000259" key="10">
    <source>
        <dbReference type="Pfam" id="PF13813"/>
    </source>
</evidence>
<evidence type="ECO:0000256" key="8">
    <source>
        <dbReference type="ARBA" id="ARBA00023315"/>
    </source>
</evidence>
<name>A0AAF0XL31_DAUCS</name>
<dbReference type="InterPro" id="IPR032805">
    <property type="entry name" value="Wax_synthase_dom"/>
</dbReference>
<evidence type="ECO:0000256" key="3">
    <source>
        <dbReference type="ARBA" id="ARBA00022679"/>
    </source>
</evidence>
<keyword evidence="7 9" id="KW-0472">Membrane</keyword>
<proteinExistence type="inferred from homology"/>
<evidence type="ECO:0000256" key="6">
    <source>
        <dbReference type="ARBA" id="ARBA00023098"/>
    </source>
</evidence>
<feature type="domain" description="Wax synthase" evidence="10">
    <location>
        <begin position="206"/>
        <end position="290"/>
    </location>
</feature>
<feature type="transmembrane region" description="Helical" evidence="9">
    <location>
        <begin position="284"/>
        <end position="303"/>
    </location>
</feature>
<evidence type="ECO:0000256" key="7">
    <source>
        <dbReference type="ARBA" id="ARBA00023136"/>
    </source>
</evidence>
<keyword evidence="8" id="KW-0012">Acyltransferase</keyword>
<organism evidence="11 12">
    <name type="scientific">Daucus carota subsp. sativus</name>
    <name type="common">Carrot</name>
    <dbReference type="NCBI Taxonomy" id="79200"/>
    <lineage>
        <taxon>Eukaryota</taxon>
        <taxon>Viridiplantae</taxon>
        <taxon>Streptophyta</taxon>
        <taxon>Embryophyta</taxon>
        <taxon>Tracheophyta</taxon>
        <taxon>Spermatophyta</taxon>
        <taxon>Magnoliopsida</taxon>
        <taxon>eudicotyledons</taxon>
        <taxon>Gunneridae</taxon>
        <taxon>Pentapetalae</taxon>
        <taxon>asterids</taxon>
        <taxon>campanulids</taxon>
        <taxon>Apiales</taxon>
        <taxon>Apiaceae</taxon>
        <taxon>Apioideae</taxon>
        <taxon>Scandiceae</taxon>
        <taxon>Daucinae</taxon>
        <taxon>Daucus</taxon>
        <taxon>Daucus sect. Daucus</taxon>
    </lineage>
</organism>
<dbReference type="Proteomes" id="UP000077755">
    <property type="component" value="Chromosome 7"/>
</dbReference>
<protein>
    <recommendedName>
        <fullName evidence="10">Wax synthase domain-containing protein</fullName>
    </recommendedName>
</protein>
<reference evidence="11" key="2">
    <citation type="submission" date="2022-03" db="EMBL/GenBank/DDBJ databases">
        <title>Draft title - Genomic analysis of global carrot germplasm unveils the trajectory of domestication and the origin of high carotenoid orange carrot.</title>
        <authorList>
            <person name="Iorizzo M."/>
            <person name="Ellison S."/>
            <person name="Senalik D."/>
            <person name="Macko-Podgorni A."/>
            <person name="Grzebelus D."/>
            <person name="Bostan H."/>
            <person name="Rolling W."/>
            <person name="Curaba J."/>
            <person name="Simon P."/>
        </authorList>
    </citation>
    <scope>NUCLEOTIDE SEQUENCE</scope>
    <source>
        <tissue evidence="11">Leaf</tissue>
    </source>
</reference>
<keyword evidence="12" id="KW-1185">Reference proteome</keyword>
<dbReference type="EMBL" id="CP093349">
    <property type="protein sequence ID" value="WOH09745.1"/>
    <property type="molecule type" value="Genomic_DNA"/>
</dbReference>
<feature type="transmembrane region" description="Helical" evidence="9">
    <location>
        <begin position="315"/>
        <end position="333"/>
    </location>
</feature>
<evidence type="ECO:0000256" key="1">
    <source>
        <dbReference type="ARBA" id="ARBA00004141"/>
    </source>
</evidence>
<sequence length="379" mass="43435">MEGEIRNLILVWTSVLLSLYYCRSISKIVPEGFLRLVSIVPVMCLFVILPFQFLTSFHLGYSTVFCLSWVANFKLLLLSFGTGPLSDPSLPLSHFLTVASLPIIISQKNPTKEAPKRNSDAQYGEVAESPNSVVITKSNALKPRSYYFMKAMYLPSILFFYAYRESINPNILIYIYMIYVYTGLEFVLAMCAIFAQSLLGVELKQPFDQPLLSTSLADYWGKRWNLISTDILRLTIFRPIYRYISRKFNSKLAYSVAIMATFFVSGLMHELLDYHIFRTVSNWGYTYFFLMHGLCVVIEGDLINKFGSRWHLPQVIAGPILILFVSSTFIWLVNGELMQKNMDAIVVKEYMAAIEFLMSFVGLEGNVKPMFNRVFGNSW</sequence>
<keyword evidence="6" id="KW-0443">Lipid metabolism</keyword>
<feature type="transmembrane region" description="Helical" evidence="9">
    <location>
        <begin position="175"/>
        <end position="195"/>
    </location>
</feature>
<comment type="similarity">
    <text evidence="2">Belongs to the wax synthase family.</text>
</comment>
<feature type="transmembrane region" description="Helical" evidence="9">
    <location>
        <begin position="34"/>
        <end position="53"/>
    </location>
</feature>
<evidence type="ECO:0000313" key="12">
    <source>
        <dbReference type="Proteomes" id="UP000077755"/>
    </source>
</evidence>
<dbReference type="GO" id="GO:0016020">
    <property type="term" value="C:membrane"/>
    <property type="evidence" value="ECO:0007669"/>
    <property type="project" value="UniProtKB-SubCell"/>
</dbReference>
<feature type="transmembrane region" description="Helical" evidence="9">
    <location>
        <begin position="252"/>
        <end position="272"/>
    </location>
</feature>
<feature type="transmembrane region" description="Helical" evidence="9">
    <location>
        <begin position="59"/>
        <end position="80"/>
    </location>
</feature>
<dbReference type="InterPro" id="IPR044851">
    <property type="entry name" value="Wax_synthase"/>
</dbReference>
<feature type="transmembrane region" description="Helical" evidence="9">
    <location>
        <begin position="146"/>
        <end position="163"/>
    </location>
</feature>
<evidence type="ECO:0000256" key="9">
    <source>
        <dbReference type="SAM" id="Phobius"/>
    </source>
</evidence>
<gene>
    <name evidence="11" type="ORF">DCAR_0729203</name>
</gene>
<accession>A0AAF0XL31</accession>
<comment type="subcellular location">
    <subcellularLocation>
        <location evidence="1">Membrane</location>
        <topology evidence="1">Multi-pass membrane protein</topology>
    </subcellularLocation>
</comment>
<reference evidence="11" key="1">
    <citation type="journal article" date="2016" name="Nat. Genet.">
        <title>A high-quality carrot genome assembly provides new insights into carotenoid accumulation and asterid genome evolution.</title>
        <authorList>
            <person name="Iorizzo M."/>
            <person name="Ellison S."/>
            <person name="Senalik D."/>
            <person name="Zeng P."/>
            <person name="Satapoomin P."/>
            <person name="Huang J."/>
            <person name="Bowman M."/>
            <person name="Iovene M."/>
            <person name="Sanseverino W."/>
            <person name="Cavagnaro P."/>
            <person name="Yildiz M."/>
            <person name="Macko-Podgorni A."/>
            <person name="Moranska E."/>
            <person name="Grzebelus E."/>
            <person name="Grzebelus D."/>
            <person name="Ashrafi H."/>
            <person name="Zheng Z."/>
            <person name="Cheng S."/>
            <person name="Spooner D."/>
            <person name="Van Deynze A."/>
            <person name="Simon P."/>
        </authorList>
    </citation>
    <scope>NUCLEOTIDE SEQUENCE</scope>
    <source>
        <tissue evidence="11">Leaf</tissue>
    </source>
</reference>
<evidence type="ECO:0000313" key="11">
    <source>
        <dbReference type="EMBL" id="WOH09745.1"/>
    </source>
</evidence>
<dbReference type="Pfam" id="PF13813">
    <property type="entry name" value="MBOAT_2"/>
    <property type="match status" value="1"/>
</dbReference>